<accession>A0ABQ7DQG6</accession>
<organism evidence="2 3">
    <name type="scientific">Brassica cretica</name>
    <name type="common">Mustard</name>
    <dbReference type="NCBI Taxonomy" id="69181"/>
    <lineage>
        <taxon>Eukaryota</taxon>
        <taxon>Viridiplantae</taxon>
        <taxon>Streptophyta</taxon>
        <taxon>Embryophyta</taxon>
        <taxon>Tracheophyta</taxon>
        <taxon>Spermatophyta</taxon>
        <taxon>Magnoliopsida</taxon>
        <taxon>eudicotyledons</taxon>
        <taxon>Gunneridae</taxon>
        <taxon>Pentapetalae</taxon>
        <taxon>rosids</taxon>
        <taxon>malvids</taxon>
        <taxon>Brassicales</taxon>
        <taxon>Brassicaceae</taxon>
        <taxon>Brassiceae</taxon>
        <taxon>Brassica</taxon>
    </lineage>
</organism>
<protein>
    <recommendedName>
        <fullName evidence="4">Retrotransposon gag domain-containing protein</fullName>
    </recommendedName>
</protein>
<evidence type="ECO:0000256" key="1">
    <source>
        <dbReference type="SAM" id="MobiDB-lite"/>
    </source>
</evidence>
<dbReference type="EMBL" id="QGKV02000649">
    <property type="protein sequence ID" value="KAF3580112.1"/>
    <property type="molecule type" value="Genomic_DNA"/>
</dbReference>
<evidence type="ECO:0000313" key="2">
    <source>
        <dbReference type="EMBL" id="KAF3580112.1"/>
    </source>
</evidence>
<gene>
    <name evidence="2" type="ORF">DY000_02030786</name>
</gene>
<feature type="region of interest" description="Disordered" evidence="1">
    <location>
        <begin position="77"/>
        <end position="187"/>
    </location>
</feature>
<sequence length="444" mass="48980">MTVGEHDGESPEASQTTAELQKQIDSLQDQTTDIHRTQGTTGENSNLSSEVQSLKEKLDEHSKQLELSAEKLSQLQSENTALRDQNQTLNVAGNKKRRFNTRVRPMGNLNTPSTGEGTTDTPPASGWEEDVASRAKAQPKQDQRSARSDRGDRDKRSSQRGSKDSGSRNMGKFQYRPQEKEEGMSVSTWSDISHLSISTPELVNALRQMGQQVKWPPKMKAPDSFRNPELWCDFHRDHGHKTEDCIALRIEQRDSREIQRSCTAPASPPRQDRVIHVISGGSEVRGVSHAAAKKSTCNAKHGLKTTQPKRLLLGTDEISFTAKEQEKILTPHHDALVISLTVANCLVKRILVDNDSSSNIIFQTVYQDLGLEGSPLTRKVTPLIGFSGEVKQTAGEVILPVYAEGGRPGELPILLPDHPEGEDQGLIEITEKTSDPANPGIRGQ</sequence>
<proteinExistence type="predicted"/>
<dbReference type="PANTHER" id="PTHR33240:SF8">
    <property type="entry name" value="OS03G0439900 PROTEIN"/>
    <property type="match status" value="1"/>
</dbReference>
<evidence type="ECO:0008006" key="4">
    <source>
        <dbReference type="Google" id="ProtNLM"/>
    </source>
</evidence>
<feature type="region of interest" description="Disordered" evidence="1">
    <location>
        <begin position="1"/>
        <end position="59"/>
    </location>
</feature>
<name>A0ABQ7DQG6_BRACR</name>
<dbReference type="PANTHER" id="PTHR33240">
    <property type="entry name" value="OS08G0508500 PROTEIN"/>
    <property type="match status" value="1"/>
</dbReference>
<comment type="caution">
    <text evidence="2">The sequence shown here is derived from an EMBL/GenBank/DDBJ whole genome shotgun (WGS) entry which is preliminary data.</text>
</comment>
<feature type="compositionally biased region" description="Polar residues" evidence="1">
    <location>
        <begin position="108"/>
        <end position="122"/>
    </location>
</feature>
<feature type="compositionally biased region" description="Polar residues" evidence="1">
    <location>
        <begin position="77"/>
        <end position="91"/>
    </location>
</feature>
<feature type="compositionally biased region" description="Basic and acidic residues" evidence="1">
    <location>
        <begin position="139"/>
        <end position="166"/>
    </location>
</feature>
<dbReference type="Proteomes" id="UP000266723">
    <property type="component" value="Unassembled WGS sequence"/>
</dbReference>
<keyword evidence="3" id="KW-1185">Reference proteome</keyword>
<evidence type="ECO:0000313" key="3">
    <source>
        <dbReference type="Proteomes" id="UP000266723"/>
    </source>
</evidence>
<reference evidence="2 3" key="1">
    <citation type="journal article" date="2020" name="BMC Genomics">
        <title>Intraspecific diversification of the crop wild relative Brassica cretica Lam. using demographic model selection.</title>
        <authorList>
            <person name="Kioukis A."/>
            <person name="Michalopoulou V.A."/>
            <person name="Briers L."/>
            <person name="Pirintsos S."/>
            <person name="Studholme D.J."/>
            <person name="Pavlidis P."/>
            <person name="Sarris P.F."/>
        </authorList>
    </citation>
    <scope>NUCLEOTIDE SEQUENCE [LARGE SCALE GENOMIC DNA]</scope>
    <source>
        <strain evidence="3">cv. PFS-1207/04</strain>
    </source>
</reference>
<feature type="compositionally biased region" description="Polar residues" evidence="1">
    <location>
        <begin position="12"/>
        <end position="52"/>
    </location>
</feature>